<dbReference type="AlphaFoldDB" id="A0A2T9X711"/>
<comment type="caution">
    <text evidence="1">The sequence shown here is derived from an EMBL/GenBank/DDBJ whole genome shotgun (WGS) entry which is preliminary data.</text>
</comment>
<dbReference type="Gene3D" id="3.30.70.260">
    <property type="match status" value="1"/>
</dbReference>
<dbReference type="EMBL" id="QEFD01000130">
    <property type="protein sequence ID" value="PVU75835.1"/>
    <property type="molecule type" value="Genomic_DNA"/>
</dbReference>
<name>A0A2T9X711_9CREN</name>
<dbReference type="InterPro" id="IPR045865">
    <property type="entry name" value="ACT-like_dom_sf"/>
</dbReference>
<protein>
    <submittedName>
        <fullName evidence="1">Uncharacterized protein</fullName>
    </submittedName>
</protein>
<reference evidence="1 2" key="1">
    <citation type="journal article" date="2015" name="Appl. Environ. Microbiol.">
        <title>Nanoarchaeota, Their Sulfolobales Host, and Nanoarchaeota Virus Distribution across Yellowstone National Park Hot Springs.</title>
        <authorList>
            <person name="Munson-McGee J.H."/>
            <person name="Field E.K."/>
            <person name="Bateson M."/>
            <person name="Rooney C."/>
            <person name="Stepanauskas R."/>
            <person name="Young M.J."/>
        </authorList>
    </citation>
    <scope>NUCLEOTIDE SEQUENCE [LARGE SCALE GENOMIC DNA]</scope>
    <source>
        <strain evidence="1">SCGC AC-742_N10</strain>
    </source>
</reference>
<proteinExistence type="predicted"/>
<dbReference type="SUPFAM" id="SSF55021">
    <property type="entry name" value="ACT-like"/>
    <property type="match status" value="1"/>
</dbReference>
<evidence type="ECO:0000313" key="1">
    <source>
        <dbReference type="EMBL" id="PVU75835.1"/>
    </source>
</evidence>
<dbReference type="Proteomes" id="UP000245638">
    <property type="component" value="Unassembled WGS sequence"/>
</dbReference>
<accession>A0A2T9X711</accession>
<evidence type="ECO:0000313" key="2">
    <source>
        <dbReference type="Proteomes" id="UP000245638"/>
    </source>
</evidence>
<gene>
    <name evidence="1" type="ORF">DDW13_04400</name>
</gene>
<organism evidence="1 2">
    <name type="scientific">Acidianus hospitalis</name>
    <dbReference type="NCBI Taxonomy" id="563177"/>
    <lineage>
        <taxon>Archaea</taxon>
        <taxon>Thermoproteota</taxon>
        <taxon>Thermoprotei</taxon>
        <taxon>Sulfolobales</taxon>
        <taxon>Sulfolobaceae</taxon>
        <taxon>Acidianus</taxon>
    </lineage>
</organism>
<dbReference type="Pfam" id="PF13710">
    <property type="entry name" value="ACT_5"/>
    <property type="match status" value="1"/>
</dbReference>
<sequence length="109" mass="12608">MTQGRIVKVTGYYKDPGFLERVISTFRKLWVDIDWVTARRISDDGLYEVYLLVRETKNTHLAILNLSKTVDVEKVEVLEDGKLIPCQNDSFFIPSYTKVTTYSWGEKVG</sequence>